<evidence type="ECO:0000313" key="2">
    <source>
        <dbReference type="Proteomes" id="UP000198990"/>
    </source>
</evidence>
<gene>
    <name evidence="1" type="ORF">SAMN04488008_105236</name>
</gene>
<reference evidence="2" key="1">
    <citation type="submission" date="2016-10" db="EMBL/GenBank/DDBJ databases">
        <authorList>
            <person name="Varghese N."/>
            <person name="Submissions S."/>
        </authorList>
    </citation>
    <scope>NUCLEOTIDE SEQUENCE [LARGE SCALE GENOMIC DNA]</scope>
    <source>
        <strain evidence="2">DSM 16471</strain>
    </source>
</reference>
<dbReference type="Proteomes" id="UP000198990">
    <property type="component" value="Unassembled WGS sequence"/>
</dbReference>
<organism evidence="1 2">
    <name type="scientific">Maribacter orientalis</name>
    <dbReference type="NCBI Taxonomy" id="228957"/>
    <lineage>
        <taxon>Bacteria</taxon>
        <taxon>Pseudomonadati</taxon>
        <taxon>Bacteroidota</taxon>
        <taxon>Flavobacteriia</taxon>
        <taxon>Flavobacteriales</taxon>
        <taxon>Flavobacteriaceae</taxon>
        <taxon>Maribacter</taxon>
    </lineage>
</organism>
<sequence length="43" mass="4898">MSIFLEVITVKHESEHVLEHDLPTKSNFSAPKIYTAKGDLSKR</sequence>
<evidence type="ECO:0000313" key="1">
    <source>
        <dbReference type="EMBL" id="SEL80244.1"/>
    </source>
</evidence>
<name>A0A1H7T7C3_9FLAO</name>
<dbReference type="AlphaFoldDB" id="A0A1H7T7C3"/>
<dbReference type="EMBL" id="FNZN01000005">
    <property type="protein sequence ID" value="SEL80244.1"/>
    <property type="molecule type" value="Genomic_DNA"/>
</dbReference>
<proteinExistence type="predicted"/>
<protein>
    <submittedName>
        <fullName evidence="1">Uncharacterized protein</fullName>
    </submittedName>
</protein>
<accession>A0A1H7T7C3</accession>
<keyword evidence="2" id="KW-1185">Reference proteome</keyword>